<feature type="region of interest" description="Disordered" evidence="2">
    <location>
        <begin position="1017"/>
        <end position="1084"/>
    </location>
</feature>
<evidence type="ECO:0000256" key="2">
    <source>
        <dbReference type="SAM" id="MobiDB-lite"/>
    </source>
</evidence>
<evidence type="ECO:0000313" key="6">
    <source>
        <dbReference type="Proteomes" id="UP001390339"/>
    </source>
</evidence>
<evidence type="ECO:0000256" key="1">
    <source>
        <dbReference type="ARBA" id="ARBA00022737"/>
    </source>
</evidence>
<gene>
    <name evidence="5" type="ORF">PGQ11_001620</name>
</gene>
<sequence>MDPLTAVSLAGTVVAFVDVSLKLISRASEIYNSASGSSSEEMSLEIVYGTLSECSANLSSAVERDVETAGESRFPRSYACIRTLAQACQADCAAMLRILGKLKEARKVEPDDSSLERLAKSLRGALKALFKDPELKDVEARLQRTQTALTLELCSISSAASSAYHEQQLKSLEALKKISIDYQTQHSEQLEEIQSILNSLEQRKIVAKASTVSFDHDDVQGLEMEMSKLSVATRDVAYQQQILKGLAFETFHFRHHDILEAHEETFHWALREDGKRAETQERLGRWLTSGTAAGTFWVSGKPGSGKSTFMKYVVHSDETRNKLARWAQSHRLIIASHYLWYRGSPMQRSHQGLLRTLLFDIFRQHPHLISLVLDDDTGPLQKGAGSSWGTQPPERISWDIPRLRSALENLTSGKAAGVKFCLFIDGLDEFEGDHVELSQYLVRLSESPLVKLCVSSRPWNVFEDAFGNDPSTKLYMHEINDGDILRYTRSRLFGHPRWKLLLVQHVDAHSLVGEILKRSRGVFLWVFLVTRMLREGLTNDDSFTDLGMRLSSFPSDLFTFFRDIIESVDPIYQERMVGCLQLAQAAIQPLETLLYYFHDVQYDSHVHAPHKYSPPGVLDHEYKTSLQKHAVRRLNAYGRGLLESRNGKVGFLHRTVADFLDTPEMVRLLADKSRARFDPLLSILACFASLLETQRHEPHLFSKNLNMAMAYVGLVEERDDGSSAKAHLLLDKISGYLPLSTAVASYTRSNFIKLAVKSHLLGYLRVCLQRDPDYCDGLDPDVINVALRLLPSAMKQELLAMFFEHEHSRDLTDAPLLSRVNRSWTKFIHTVTAGNIVSPETPCRQFLENPGIYRQFLRHGANPNAVMYTVNAAHSQYSIAWVELLKPALRFRLDKADQEMYLKMLDLLIDHGAQISEAPARDQVYSLFCSELEHRPLSRKRQCEDDEPEISRREFIADVIMRLIRKVDWDMSLFWPAIEKFLGVDLLEPMQAAAKRRDQAMDVIKATRLVKASCTRSMSPGVAARKRRRRADKSQQRHLPATPTYVISDSDDDADEDRKPATTRTGSGTMDDPVPTLPVDSKTT</sequence>
<comment type="caution">
    <text evidence="5">The sequence shown here is derived from an EMBL/GenBank/DDBJ whole genome shotgun (WGS) entry which is preliminary data.</text>
</comment>
<dbReference type="Pfam" id="PF24883">
    <property type="entry name" value="NPHP3_N"/>
    <property type="match status" value="1"/>
</dbReference>
<reference evidence="5 6" key="1">
    <citation type="journal article" date="2024" name="IMA Fungus">
        <title>Apiospora arundinis, a panoply of carbohydrate-active enzymes and secondary metabolites.</title>
        <authorList>
            <person name="Sorensen T."/>
            <person name="Petersen C."/>
            <person name="Muurmann A.T."/>
            <person name="Christiansen J.V."/>
            <person name="Brundto M.L."/>
            <person name="Overgaard C.K."/>
            <person name="Boysen A.T."/>
            <person name="Wollenberg R.D."/>
            <person name="Larsen T.O."/>
            <person name="Sorensen J.L."/>
            <person name="Nielsen K.L."/>
            <person name="Sondergaard T.E."/>
        </authorList>
    </citation>
    <scope>NUCLEOTIDE SEQUENCE [LARGE SCALE GENOMIC DNA]</scope>
    <source>
        <strain evidence="5 6">AAU 773</strain>
    </source>
</reference>
<dbReference type="SUPFAM" id="SSF52540">
    <property type="entry name" value="P-loop containing nucleoside triphosphate hydrolases"/>
    <property type="match status" value="1"/>
</dbReference>
<dbReference type="Gene3D" id="3.40.50.300">
    <property type="entry name" value="P-loop containing nucleotide triphosphate hydrolases"/>
    <property type="match status" value="1"/>
</dbReference>
<organism evidence="5 6">
    <name type="scientific">Apiospora arundinis</name>
    <dbReference type="NCBI Taxonomy" id="335852"/>
    <lineage>
        <taxon>Eukaryota</taxon>
        <taxon>Fungi</taxon>
        <taxon>Dikarya</taxon>
        <taxon>Ascomycota</taxon>
        <taxon>Pezizomycotina</taxon>
        <taxon>Sordariomycetes</taxon>
        <taxon>Xylariomycetidae</taxon>
        <taxon>Amphisphaeriales</taxon>
        <taxon>Apiosporaceae</taxon>
        <taxon>Apiospora</taxon>
    </lineage>
</organism>
<accession>A0ABR2JPK6</accession>
<dbReference type="PANTHER" id="PTHR10039:SF5">
    <property type="entry name" value="NACHT DOMAIN-CONTAINING PROTEIN"/>
    <property type="match status" value="1"/>
</dbReference>
<feature type="domain" description="Nephrocystin 3-like N-terminal" evidence="3">
    <location>
        <begin position="281"/>
        <end position="457"/>
    </location>
</feature>
<keyword evidence="6" id="KW-1185">Reference proteome</keyword>
<feature type="domain" description="DUF7791" evidence="4">
    <location>
        <begin position="567"/>
        <end position="693"/>
    </location>
</feature>
<dbReference type="EMBL" id="JAPCWZ010000001">
    <property type="protein sequence ID" value="KAK8880326.1"/>
    <property type="molecule type" value="Genomic_DNA"/>
</dbReference>
<dbReference type="InterPro" id="IPR027417">
    <property type="entry name" value="P-loop_NTPase"/>
</dbReference>
<proteinExistence type="predicted"/>
<name>A0ABR2JPK6_9PEZI</name>
<evidence type="ECO:0000259" key="3">
    <source>
        <dbReference type="Pfam" id="PF24883"/>
    </source>
</evidence>
<keyword evidence="1" id="KW-0677">Repeat</keyword>
<dbReference type="PANTHER" id="PTHR10039">
    <property type="entry name" value="AMELOGENIN"/>
    <property type="match status" value="1"/>
</dbReference>
<protein>
    <submittedName>
        <fullName evidence="5">Nacht nucleoside triphosphatase</fullName>
    </submittedName>
</protein>
<evidence type="ECO:0000313" key="5">
    <source>
        <dbReference type="EMBL" id="KAK8880326.1"/>
    </source>
</evidence>
<dbReference type="Proteomes" id="UP001390339">
    <property type="component" value="Unassembled WGS sequence"/>
</dbReference>
<dbReference type="InterPro" id="IPR056884">
    <property type="entry name" value="NPHP3-like_N"/>
</dbReference>
<dbReference type="InterPro" id="IPR056693">
    <property type="entry name" value="DUF7791"/>
</dbReference>
<evidence type="ECO:0000259" key="4">
    <source>
        <dbReference type="Pfam" id="PF25053"/>
    </source>
</evidence>
<dbReference type="Pfam" id="PF25053">
    <property type="entry name" value="DUF7791"/>
    <property type="match status" value="1"/>
</dbReference>